<organism evidence="9">
    <name type="scientific">Cacopsylla melanoneura</name>
    <dbReference type="NCBI Taxonomy" id="428564"/>
    <lineage>
        <taxon>Eukaryota</taxon>
        <taxon>Metazoa</taxon>
        <taxon>Ecdysozoa</taxon>
        <taxon>Arthropoda</taxon>
        <taxon>Hexapoda</taxon>
        <taxon>Insecta</taxon>
        <taxon>Pterygota</taxon>
        <taxon>Neoptera</taxon>
        <taxon>Paraneoptera</taxon>
        <taxon>Hemiptera</taxon>
        <taxon>Sternorrhyncha</taxon>
        <taxon>Psylloidea</taxon>
        <taxon>Psyllidae</taxon>
        <taxon>Psyllinae</taxon>
        <taxon>Cacopsylla</taxon>
    </lineage>
</organism>
<dbReference type="GO" id="GO:0042795">
    <property type="term" value="P:snRNA transcription by RNA polymerase II"/>
    <property type="evidence" value="ECO:0007669"/>
    <property type="project" value="TreeGrafter"/>
</dbReference>
<keyword evidence="5" id="KW-0539">Nucleus</keyword>
<name>A0A8D8UTV1_9HEMI</name>
<dbReference type="InterPro" id="IPR001005">
    <property type="entry name" value="SANT/Myb"/>
</dbReference>
<feature type="compositionally biased region" description="Basic and acidic residues" evidence="6">
    <location>
        <begin position="689"/>
        <end position="700"/>
    </location>
</feature>
<reference evidence="9" key="1">
    <citation type="submission" date="2021-05" db="EMBL/GenBank/DDBJ databases">
        <authorList>
            <person name="Alioto T."/>
            <person name="Alioto T."/>
            <person name="Gomez Garrido J."/>
        </authorList>
    </citation>
    <scope>NUCLEOTIDE SEQUENCE</scope>
</reference>
<dbReference type="EMBL" id="HBUF01346366">
    <property type="protein sequence ID" value="CAG6709752.1"/>
    <property type="molecule type" value="Transcribed_RNA"/>
</dbReference>
<evidence type="ECO:0000259" key="8">
    <source>
        <dbReference type="PROSITE" id="PS51294"/>
    </source>
</evidence>
<dbReference type="Pfam" id="PF00249">
    <property type="entry name" value="Myb_DNA-binding"/>
    <property type="match status" value="1"/>
</dbReference>
<dbReference type="GO" id="GO:0005634">
    <property type="term" value="C:nucleus"/>
    <property type="evidence" value="ECO:0007669"/>
    <property type="project" value="UniProtKB-SubCell"/>
</dbReference>
<comment type="subcellular location">
    <subcellularLocation>
        <location evidence="1">Nucleus</location>
    </subcellularLocation>
</comment>
<feature type="domain" description="Myb-like" evidence="7">
    <location>
        <begin position="312"/>
        <end position="364"/>
    </location>
</feature>
<dbReference type="GO" id="GO:0042796">
    <property type="term" value="P:snRNA transcription by RNA polymerase III"/>
    <property type="evidence" value="ECO:0007669"/>
    <property type="project" value="TreeGrafter"/>
</dbReference>
<dbReference type="PANTHER" id="PTHR46621">
    <property type="entry name" value="SNRNA-ACTIVATING PROTEIN COMPLEX SUBUNIT 4"/>
    <property type="match status" value="1"/>
</dbReference>
<evidence type="ECO:0000256" key="3">
    <source>
        <dbReference type="ARBA" id="ARBA00023125"/>
    </source>
</evidence>
<dbReference type="Pfam" id="PF13921">
    <property type="entry name" value="Myb_DNA-bind_6"/>
    <property type="match status" value="1"/>
</dbReference>
<feature type="region of interest" description="Disordered" evidence="6">
    <location>
        <begin position="797"/>
        <end position="817"/>
    </location>
</feature>
<feature type="region of interest" description="Disordered" evidence="6">
    <location>
        <begin position="566"/>
        <end position="587"/>
    </location>
</feature>
<dbReference type="SUPFAM" id="SSF46689">
    <property type="entry name" value="Homeodomain-like"/>
    <property type="match status" value="3"/>
</dbReference>
<dbReference type="InterPro" id="IPR017930">
    <property type="entry name" value="Myb_dom"/>
</dbReference>
<dbReference type="AlphaFoldDB" id="A0A8D8UTV1"/>
<dbReference type="PROSITE" id="PS50090">
    <property type="entry name" value="MYB_LIKE"/>
    <property type="match status" value="2"/>
</dbReference>
<keyword evidence="3" id="KW-0238">DNA-binding</keyword>
<dbReference type="GO" id="GO:0001006">
    <property type="term" value="F:RNA polymerase III type 3 promoter sequence-specific DNA binding"/>
    <property type="evidence" value="ECO:0007669"/>
    <property type="project" value="TreeGrafter"/>
</dbReference>
<dbReference type="GO" id="GO:0019185">
    <property type="term" value="C:snRNA-activating protein complex"/>
    <property type="evidence" value="ECO:0007669"/>
    <property type="project" value="TreeGrafter"/>
</dbReference>
<dbReference type="InterPro" id="IPR051575">
    <property type="entry name" value="Myb-like_DNA-bd"/>
</dbReference>
<evidence type="ECO:0000256" key="4">
    <source>
        <dbReference type="ARBA" id="ARBA00023163"/>
    </source>
</evidence>
<dbReference type="InterPro" id="IPR009057">
    <property type="entry name" value="Homeodomain-like_sf"/>
</dbReference>
<feature type="domain" description="HTH myb-type" evidence="8">
    <location>
        <begin position="312"/>
        <end position="368"/>
    </location>
</feature>
<evidence type="ECO:0000256" key="6">
    <source>
        <dbReference type="SAM" id="MobiDB-lite"/>
    </source>
</evidence>
<evidence type="ECO:0000313" key="9">
    <source>
        <dbReference type="EMBL" id="CAG6709751.1"/>
    </source>
</evidence>
<dbReference type="EMBL" id="HBUF01346365">
    <property type="protein sequence ID" value="CAG6709751.1"/>
    <property type="molecule type" value="Transcribed_RNA"/>
</dbReference>
<dbReference type="Gene3D" id="1.10.10.60">
    <property type="entry name" value="Homeodomain-like"/>
    <property type="match status" value="2"/>
</dbReference>
<dbReference type="EMBL" id="HBUF01346367">
    <property type="protein sequence ID" value="CAG6709753.1"/>
    <property type="molecule type" value="Transcribed_RNA"/>
</dbReference>
<feature type="domain" description="HTH myb-type" evidence="8">
    <location>
        <begin position="474"/>
        <end position="529"/>
    </location>
</feature>
<feature type="domain" description="Myb-like" evidence="7">
    <location>
        <begin position="474"/>
        <end position="525"/>
    </location>
</feature>
<sequence length="928" mass="107401">MEVVHEEPMYLDLDTVSIADSENNIDRQVEKLLKENEHFIDSVMCIEGDGLDQITNKEYVEVNEELDCYMLQEKVDAVLHGKRNEDDKQSVFNHTVAGTDVMSLKEYLGPNVNKRHYYLLIQKNNTLLNDAQQFRARLVEKLAAIDTKIKELSNSQENAIKPYFYKRFYTYRQHYFIDKDLFPCGSNSDKTKIDTMGVLPIHFPLAKKWNLTQMETLKKLVGTYILQKKLESIRAAKEQLSQFKPDSHTTEKLEALERELEIITSVPEDDIPLYGKGVSIEWNQIALGMGKERSEDEKSAEDCCNMWNLCLSPKVNQKAWSTEEDKKLTKLAKRFKCENWELIAKKLDTGRTAFQCFTHYQLHHNKRTEVPWSKKEDQLLLAHMENHKYTLFKNSSLMPLAFQLKHRSFEDIRSRVTHFNSKDKKEIKKGPFTDWEISVIETGIKMGLTFKTIAELLGNRTSAQLRDKMSRKYSQVKRKGVFTVEEDRKLMDLTIKYGIKSWAFIAKKMKTRDRTQCRHRYNNIISNLKQGKAIKGTPLKDNELSKEDGKSEVKKETVEDMLDLLSNYNPEKKKRRRKGTGNTPPPKCYGAMLHTESQADKMIQEYFQYVQSVPTCTNIAVKPDVLARNYKGDALLAICDHLQVSPSSHLIASRPTPAQHEVSEYWNLDEYPFVIDWYQKQMIEQKEREALNLSNEDNRQQRTQSSCTEDEEETENVDDDDDDDVEVKSEEENESNNASEINAKSKDIDLRLPACYLSNRYTIHSLLQSDLQFYKSNIVHTPLMSKKTQSRVIVNNNGASTRNQPEEQAESRSHDKVTPYYFPPSTLTLNALKNYKNFKEKTADKQEVWLDYKRTPKNSKTPAGEAALNLFTSRLQTLLTTSYLLVKATNQKKEATTSDTYSTSIGWFLKHVEENGTETETGRVDAGN</sequence>
<evidence type="ECO:0000256" key="2">
    <source>
        <dbReference type="ARBA" id="ARBA00023015"/>
    </source>
</evidence>
<feature type="region of interest" description="Disordered" evidence="6">
    <location>
        <begin position="689"/>
        <end position="742"/>
    </location>
</feature>
<evidence type="ECO:0000259" key="7">
    <source>
        <dbReference type="PROSITE" id="PS50090"/>
    </source>
</evidence>
<keyword evidence="2" id="KW-0805">Transcription regulation</keyword>
<dbReference type="PROSITE" id="PS51294">
    <property type="entry name" value="HTH_MYB"/>
    <property type="match status" value="2"/>
</dbReference>
<dbReference type="SMART" id="SM00717">
    <property type="entry name" value="SANT"/>
    <property type="match status" value="5"/>
</dbReference>
<keyword evidence="4" id="KW-0804">Transcription</keyword>
<dbReference type="CDD" id="cd00167">
    <property type="entry name" value="SANT"/>
    <property type="match status" value="1"/>
</dbReference>
<dbReference type="PANTHER" id="PTHR46621:SF1">
    <property type="entry name" value="SNRNA-ACTIVATING PROTEIN COMPLEX SUBUNIT 4"/>
    <property type="match status" value="1"/>
</dbReference>
<protein>
    <submittedName>
        <fullName evidence="9">snRNA-activating protein complex subunit 4</fullName>
    </submittedName>
</protein>
<evidence type="ECO:0000256" key="1">
    <source>
        <dbReference type="ARBA" id="ARBA00004123"/>
    </source>
</evidence>
<accession>A0A8D8UTV1</accession>
<feature type="compositionally biased region" description="Acidic residues" evidence="6">
    <location>
        <begin position="708"/>
        <end position="734"/>
    </location>
</feature>
<dbReference type="GO" id="GO:0000978">
    <property type="term" value="F:RNA polymerase II cis-regulatory region sequence-specific DNA binding"/>
    <property type="evidence" value="ECO:0007669"/>
    <property type="project" value="TreeGrafter"/>
</dbReference>
<proteinExistence type="predicted"/>
<evidence type="ECO:0000256" key="5">
    <source>
        <dbReference type="ARBA" id="ARBA00023242"/>
    </source>
</evidence>